<organism evidence="2">
    <name type="scientific">Arundo donax</name>
    <name type="common">Giant reed</name>
    <name type="synonym">Donax arundinaceus</name>
    <dbReference type="NCBI Taxonomy" id="35708"/>
    <lineage>
        <taxon>Eukaryota</taxon>
        <taxon>Viridiplantae</taxon>
        <taxon>Streptophyta</taxon>
        <taxon>Embryophyta</taxon>
        <taxon>Tracheophyta</taxon>
        <taxon>Spermatophyta</taxon>
        <taxon>Magnoliopsida</taxon>
        <taxon>Liliopsida</taxon>
        <taxon>Poales</taxon>
        <taxon>Poaceae</taxon>
        <taxon>PACMAD clade</taxon>
        <taxon>Arundinoideae</taxon>
        <taxon>Arundineae</taxon>
        <taxon>Arundo</taxon>
    </lineage>
</organism>
<evidence type="ECO:0000313" key="2">
    <source>
        <dbReference type="EMBL" id="JAD29116.1"/>
    </source>
</evidence>
<dbReference type="EMBL" id="GBRH01268779">
    <property type="protein sequence ID" value="JAD29116.1"/>
    <property type="molecule type" value="Transcribed_RNA"/>
</dbReference>
<name>A0A0A8YRX0_ARUDO</name>
<keyword evidence="1" id="KW-0472">Membrane</keyword>
<reference evidence="2" key="1">
    <citation type="submission" date="2014-09" db="EMBL/GenBank/DDBJ databases">
        <authorList>
            <person name="Magalhaes I.L.F."/>
            <person name="Oliveira U."/>
            <person name="Santos F.R."/>
            <person name="Vidigal T.H.D.A."/>
            <person name="Brescovit A.D."/>
            <person name="Santos A.J."/>
        </authorList>
    </citation>
    <scope>NUCLEOTIDE SEQUENCE</scope>
    <source>
        <tissue evidence="2">Shoot tissue taken approximately 20 cm above the soil surface</tissue>
    </source>
</reference>
<proteinExistence type="predicted"/>
<sequence length="53" mass="5478">MLLPGHSNCGRQRPPTNVVSSLGLSSMTVAGPPSGFSATTCVTTAFVLFVINR</sequence>
<feature type="transmembrane region" description="Helical" evidence="1">
    <location>
        <begin position="34"/>
        <end position="51"/>
    </location>
</feature>
<keyword evidence="1" id="KW-1133">Transmembrane helix</keyword>
<reference evidence="2" key="2">
    <citation type="journal article" date="2015" name="Data Brief">
        <title>Shoot transcriptome of the giant reed, Arundo donax.</title>
        <authorList>
            <person name="Barrero R.A."/>
            <person name="Guerrero F.D."/>
            <person name="Moolhuijzen P."/>
            <person name="Goolsby J.A."/>
            <person name="Tidwell J."/>
            <person name="Bellgard S.E."/>
            <person name="Bellgard M.I."/>
        </authorList>
    </citation>
    <scope>NUCLEOTIDE SEQUENCE</scope>
    <source>
        <tissue evidence="2">Shoot tissue taken approximately 20 cm above the soil surface</tissue>
    </source>
</reference>
<accession>A0A0A8YRX0</accession>
<evidence type="ECO:0000256" key="1">
    <source>
        <dbReference type="SAM" id="Phobius"/>
    </source>
</evidence>
<keyword evidence="1" id="KW-0812">Transmembrane</keyword>
<dbReference type="AlphaFoldDB" id="A0A0A8YRX0"/>
<protein>
    <submittedName>
        <fullName evidence="2">Uncharacterized protein</fullName>
    </submittedName>
</protein>